<dbReference type="Proteomes" id="UP000011841">
    <property type="component" value="Chromosome"/>
</dbReference>
<sequence length="92" mass="10308">MADFSHRVRFVDATHRDCKFFLPGESGMFGFVCGAPCGEGESFCECHYRQCFKTLTPASRTIARYDDVIVCEMQIDDSELELTELVSGGAMH</sequence>
<organism evidence="1 2">
    <name type="scientific">Bradyrhizobium oligotrophicum S58</name>
    <dbReference type="NCBI Taxonomy" id="1245469"/>
    <lineage>
        <taxon>Bacteria</taxon>
        <taxon>Pseudomonadati</taxon>
        <taxon>Pseudomonadota</taxon>
        <taxon>Alphaproteobacteria</taxon>
        <taxon>Hyphomicrobiales</taxon>
        <taxon>Nitrobacteraceae</taxon>
        <taxon>Bradyrhizobium</taxon>
    </lineage>
</organism>
<dbReference type="AlphaFoldDB" id="M4Z457"/>
<reference evidence="1 2" key="1">
    <citation type="journal article" date="2013" name="Appl. Environ. Microbiol.">
        <title>Genome analysis suggests that the soil oligotrophic bacterium Agromonas oligotrophica (Bradyrhizobium oligotrophicum) is a nitrogen-fixing symbiont of Aeschynomene indica.</title>
        <authorList>
            <person name="Okubo T."/>
            <person name="Fukushima S."/>
            <person name="Itakura M."/>
            <person name="Oshima K."/>
            <person name="Longtonglang A."/>
            <person name="Teaumroong N."/>
            <person name="Mitsui H."/>
            <person name="Hattori M."/>
            <person name="Hattori R."/>
            <person name="Hattori T."/>
            <person name="Minamisawa K."/>
        </authorList>
    </citation>
    <scope>NUCLEOTIDE SEQUENCE [LARGE SCALE GENOMIC DNA]</scope>
    <source>
        <strain evidence="1 2">S58</strain>
    </source>
</reference>
<accession>M4Z457</accession>
<proteinExistence type="predicted"/>
<dbReference type="STRING" id="1245469.S58_16380"/>
<protein>
    <submittedName>
        <fullName evidence="1">Uncharacterized protein</fullName>
    </submittedName>
</protein>
<evidence type="ECO:0000313" key="1">
    <source>
        <dbReference type="EMBL" id="BAM87646.1"/>
    </source>
</evidence>
<dbReference type="PATRIC" id="fig|1245469.3.peg.1676"/>
<gene>
    <name evidence="1" type="ORF">S58_16380</name>
</gene>
<dbReference type="eggNOG" id="ENOG50312WQ">
    <property type="taxonomic scope" value="Bacteria"/>
</dbReference>
<dbReference type="HOGENOM" id="CLU_2407491_0_0_5"/>
<name>M4Z457_9BRAD</name>
<evidence type="ECO:0000313" key="2">
    <source>
        <dbReference type="Proteomes" id="UP000011841"/>
    </source>
</evidence>
<dbReference type="KEGG" id="aol:S58_16380"/>
<dbReference type="EMBL" id="AP012603">
    <property type="protein sequence ID" value="BAM87646.1"/>
    <property type="molecule type" value="Genomic_DNA"/>
</dbReference>
<keyword evidence="2" id="KW-1185">Reference proteome</keyword>